<name>A0A4R2JKC3_9PSEU</name>
<dbReference type="PANTHER" id="PTHR45526:SF1">
    <property type="entry name" value="TRANSCRIPTIONAL REGULATORY PROTEIN DCUR-RELATED"/>
    <property type="match status" value="1"/>
</dbReference>
<keyword evidence="8 9" id="KW-0804">Transcription</keyword>
<sequence length="221" mass="24193">MTIRVLIVEDDIRVAMVHADFVRRVSGFTVVGVAHTAANARQKVAELSPDLVLLDNYLPGESGLLFLRDTTVDVIMLTAVSDVPTVRAAFAAGALNYLVKPFDAEDLAERLNAYSRYHAQLSSSDRTATQADIDRAVRLLHERDRRETPKGRSAATARVVANGLRDHGRPASAAEIAALLGIARATAQRYLTALAQDGQVTMTLRYGTTGRPEHEYQWIEP</sequence>
<organism evidence="12 13">
    <name type="scientific">Actinocrispum wychmicini</name>
    <dbReference type="NCBI Taxonomy" id="1213861"/>
    <lineage>
        <taxon>Bacteria</taxon>
        <taxon>Bacillati</taxon>
        <taxon>Actinomycetota</taxon>
        <taxon>Actinomycetes</taxon>
        <taxon>Pseudonocardiales</taxon>
        <taxon>Pseudonocardiaceae</taxon>
        <taxon>Actinocrispum</taxon>
    </lineage>
</organism>
<evidence type="ECO:0000256" key="2">
    <source>
        <dbReference type="ARBA" id="ARBA00022490"/>
    </source>
</evidence>
<dbReference type="PANTHER" id="PTHR45526">
    <property type="entry name" value="TRANSCRIPTIONAL REGULATORY PROTEIN DPIA"/>
    <property type="match status" value="1"/>
</dbReference>
<keyword evidence="5 9" id="KW-0805">Transcription regulation</keyword>
<dbReference type="Pfam" id="PF00072">
    <property type="entry name" value="Response_reg"/>
    <property type="match status" value="1"/>
</dbReference>
<dbReference type="GO" id="GO:0005737">
    <property type="term" value="C:cytoplasm"/>
    <property type="evidence" value="ECO:0007669"/>
    <property type="project" value="UniProtKB-SubCell"/>
</dbReference>
<feature type="modified residue" description="4-aspartylphosphate" evidence="10">
    <location>
        <position position="55"/>
    </location>
</feature>
<comment type="caution">
    <text evidence="12">The sequence shown here is derived from an EMBL/GenBank/DDBJ whole genome shotgun (WGS) entry which is preliminary data.</text>
</comment>
<proteinExistence type="predicted"/>
<dbReference type="RefSeq" id="WP_279493333.1">
    <property type="nucleotide sequence ID" value="NZ_SLWS01000003.1"/>
</dbReference>
<evidence type="ECO:0000256" key="1">
    <source>
        <dbReference type="ARBA" id="ARBA00004496"/>
    </source>
</evidence>
<dbReference type="SMART" id="SM00448">
    <property type="entry name" value="REC"/>
    <property type="match status" value="1"/>
</dbReference>
<evidence type="ECO:0000256" key="8">
    <source>
        <dbReference type="ARBA" id="ARBA00023163"/>
    </source>
</evidence>
<evidence type="ECO:0000256" key="4">
    <source>
        <dbReference type="ARBA" id="ARBA00023012"/>
    </source>
</evidence>
<gene>
    <name evidence="12" type="ORF">EV192_10316</name>
</gene>
<comment type="subcellular location">
    <subcellularLocation>
        <location evidence="1 9">Cytoplasm</location>
    </subcellularLocation>
</comment>
<evidence type="ECO:0000256" key="6">
    <source>
        <dbReference type="ARBA" id="ARBA00023125"/>
    </source>
</evidence>
<evidence type="ECO:0000256" key="5">
    <source>
        <dbReference type="ARBA" id="ARBA00023015"/>
    </source>
</evidence>
<dbReference type="InterPro" id="IPR036390">
    <property type="entry name" value="WH_DNA-bd_sf"/>
</dbReference>
<evidence type="ECO:0000256" key="9">
    <source>
        <dbReference type="PIRNR" id="PIRNR006171"/>
    </source>
</evidence>
<evidence type="ECO:0000256" key="10">
    <source>
        <dbReference type="PROSITE-ProRule" id="PRU00169"/>
    </source>
</evidence>
<dbReference type="GO" id="GO:0003700">
    <property type="term" value="F:DNA-binding transcription factor activity"/>
    <property type="evidence" value="ECO:0007669"/>
    <property type="project" value="InterPro"/>
</dbReference>
<evidence type="ECO:0000256" key="7">
    <source>
        <dbReference type="ARBA" id="ARBA00023159"/>
    </source>
</evidence>
<dbReference type="Gene3D" id="3.40.50.2300">
    <property type="match status" value="1"/>
</dbReference>
<feature type="domain" description="Response regulatory" evidence="11">
    <location>
        <begin position="4"/>
        <end position="115"/>
    </location>
</feature>
<dbReference type="InterPro" id="IPR001789">
    <property type="entry name" value="Sig_transdc_resp-reg_receiver"/>
</dbReference>
<reference evidence="12 13" key="1">
    <citation type="submission" date="2019-03" db="EMBL/GenBank/DDBJ databases">
        <title>Genomic Encyclopedia of Type Strains, Phase IV (KMG-IV): sequencing the most valuable type-strain genomes for metagenomic binning, comparative biology and taxonomic classification.</title>
        <authorList>
            <person name="Goeker M."/>
        </authorList>
    </citation>
    <scope>NUCLEOTIDE SEQUENCE [LARGE SCALE GENOMIC DNA]</scope>
    <source>
        <strain evidence="12 13">DSM 45934</strain>
    </source>
</reference>
<dbReference type="InterPro" id="IPR036388">
    <property type="entry name" value="WH-like_DNA-bd_sf"/>
</dbReference>
<dbReference type="InterPro" id="IPR011006">
    <property type="entry name" value="CheY-like_superfamily"/>
</dbReference>
<accession>A0A4R2JKC3</accession>
<dbReference type="GO" id="GO:0000156">
    <property type="term" value="F:phosphorelay response regulator activity"/>
    <property type="evidence" value="ECO:0007669"/>
    <property type="project" value="TreeGrafter"/>
</dbReference>
<dbReference type="InterPro" id="IPR024187">
    <property type="entry name" value="Sig_transdc_resp-reg_cit/mal"/>
</dbReference>
<keyword evidence="6 9" id="KW-0238">DNA-binding</keyword>
<evidence type="ECO:0000256" key="3">
    <source>
        <dbReference type="ARBA" id="ARBA00022553"/>
    </source>
</evidence>
<dbReference type="SUPFAM" id="SSF52172">
    <property type="entry name" value="CheY-like"/>
    <property type="match status" value="1"/>
</dbReference>
<dbReference type="Gene3D" id="1.10.10.10">
    <property type="entry name" value="Winged helix-like DNA-binding domain superfamily/Winged helix DNA-binding domain"/>
    <property type="match status" value="1"/>
</dbReference>
<dbReference type="PIRSF" id="PIRSF006171">
    <property type="entry name" value="RR_citrat_malat"/>
    <property type="match status" value="1"/>
</dbReference>
<dbReference type="InterPro" id="IPR005471">
    <property type="entry name" value="Tscrpt_reg_IclR_N"/>
</dbReference>
<dbReference type="Pfam" id="PF09339">
    <property type="entry name" value="HTH_IclR"/>
    <property type="match status" value="1"/>
</dbReference>
<keyword evidence="4 9" id="KW-0902">Two-component regulatory system</keyword>
<keyword evidence="2 9" id="KW-0963">Cytoplasm</keyword>
<dbReference type="SUPFAM" id="SSF46785">
    <property type="entry name" value="Winged helix' DNA-binding domain"/>
    <property type="match status" value="1"/>
</dbReference>
<evidence type="ECO:0000259" key="11">
    <source>
        <dbReference type="PROSITE" id="PS50110"/>
    </source>
</evidence>
<evidence type="ECO:0000313" key="13">
    <source>
        <dbReference type="Proteomes" id="UP000295680"/>
    </source>
</evidence>
<keyword evidence="7 9" id="KW-0010">Activator</keyword>
<dbReference type="GO" id="GO:0003677">
    <property type="term" value="F:DNA binding"/>
    <property type="evidence" value="ECO:0007669"/>
    <property type="project" value="UniProtKB-KW"/>
</dbReference>
<dbReference type="EMBL" id="SLWS01000003">
    <property type="protein sequence ID" value="TCO60441.1"/>
    <property type="molecule type" value="Genomic_DNA"/>
</dbReference>
<dbReference type="PROSITE" id="PS50110">
    <property type="entry name" value="RESPONSE_REGULATORY"/>
    <property type="match status" value="1"/>
</dbReference>
<keyword evidence="13" id="KW-1185">Reference proteome</keyword>
<protein>
    <recommendedName>
        <fullName evidence="9">Transcriptional regulatory protein</fullName>
    </recommendedName>
</protein>
<dbReference type="Proteomes" id="UP000295680">
    <property type="component" value="Unassembled WGS sequence"/>
</dbReference>
<keyword evidence="3 10" id="KW-0597">Phosphoprotein</keyword>
<dbReference type="InterPro" id="IPR051271">
    <property type="entry name" value="2C-system_Tx_regulators"/>
</dbReference>
<dbReference type="AlphaFoldDB" id="A0A4R2JKC3"/>
<evidence type="ECO:0000313" key="12">
    <source>
        <dbReference type="EMBL" id="TCO60441.1"/>
    </source>
</evidence>